<protein>
    <submittedName>
        <fullName evidence="1">Uncharacterized protein</fullName>
    </submittedName>
</protein>
<name>A0A973W2X0_9BRAD</name>
<evidence type="ECO:0000313" key="1">
    <source>
        <dbReference type="EMBL" id="NVI46442.1"/>
    </source>
</evidence>
<proteinExistence type="predicted"/>
<sequence length="322" mass="36425">MGYTHYWTQKRNFTIAQWQQIIVDLKAILAHAQHVEGIVLAGSMGEGKTSPEFTDDLIAFNGLGDDSHESFYIQRKRTLEEWQSKDRLGWSFCKTAHKPYDRVVVACLCYLATVTRKEDPATHEPIIGSEAFSVTSDGDSTDFLAGLDMARVALPQYGNVLDLPLSLMEDDRWCAPWVSLCGDRPKYDVRFCVDGHGYVLKGKQSYRFDTHESMARWLNGCKRVEFKGGRHSDYTVRWNDRLQDNYRIEPNIWNATGSFDKARHARIQPAQEAALSALFPAPAANAHQPPAFVRPGQMPENGGREFCYSVTELLDRLSVKAA</sequence>
<gene>
    <name evidence="1" type="ORF">HAP48_026485</name>
</gene>
<organism evidence="1">
    <name type="scientific">Bradyrhizobium septentrionale</name>
    <dbReference type="NCBI Taxonomy" id="1404411"/>
    <lineage>
        <taxon>Bacteria</taxon>
        <taxon>Pseudomonadati</taxon>
        <taxon>Pseudomonadota</taxon>
        <taxon>Alphaproteobacteria</taxon>
        <taxon>Hyphomicrobiales</taxon>
        <taxon>Nitrobacteraceae</taxon>
        <taxon>Bradyrhizobium</taxon>
    </lineage>
</organism>
<accession>A0A973W2X0</accession>
<dbReference type="AlphaFoldDB" id="A0A973W2X0"/>
<reference evidence="1" key="1">
    <citation type="submission" date="2020-06" db="EMBL/GenBank/DDBJ databases">
        <title>Whole Genome Sequence of Bradyrhizobium sp. Strain 1S1.</title>
        <authorList>
            <person name="Bromfield E.S.P."/>
            <person name="Cloutier S."/>
        </authorList>
    </citation>
    <scope>NUCLEOTIDE SEQUENCE [LARGE SCALE GENOMIC DNA]</scope>
    <source>
        <strain evidence="1">1S1</strain>
    </source>
</reference>
<comment type="caution">
    <text evidence="1">The sequence shown here is derived from an EMBL/GenBank/DDBJ whole genome shotgun (WGS) entry which is preliminary data.</text>
</comment>
<dbReference type="RefSeq" id="WP_166205764.1">
    <property type="nucleotide sequence ID" value="NZ_CP088285.1"/>
</dbReference>
<dbReference type="EMBL" id="JAAOLE020000001">
    <property type="protein sequence ID" value="NVI46442.1"/>
    <property type="molecule type" value="Genomic_DNA"/>
</dbReference>